<dbReference type="CDD" id="cd13980">
    <property type="entry name" value="STKc_Vps15"/>
    <property type="match status" value="1"/>
</dbReference>
<feature type="region of interest" description="Disordered" evidence="11">
    <location>
        <begin position="1420"/>
        <end position="1488"/>
    </location>
</feature>
<dbReference type="Gene3D" id="2.130.10.10">
    <property type="entry name" value="YVTN repeat-like/Quinoprotein amine dehydrogenase"/>
    <property type="match status" value="2"/>
</dbReference>
<dbReference type="InterPro" id="IPR001680">
    <property type="entry name" value="WD40_rpt"/>
</dbReference>
<dbReference type="InterPro" id="IPR000719">
    <property type="entry name" value="Prot_kinase_dom"/>
</dbReference>
<evidence type="ECO:0000259" key="12">
    <source>
        <dbReference type="PROSITE" id="PS50011"/>
    </source>
</evidence>
<feature type="region of interest" description="Disordered" evidence="11">
    <location>
        <begin position="936"/>
        <end position="962"/>
    </location>
</feature>
<dbReference type="InterPro" id="IPR045162">
    <property type="entry name" value="Vps15-like"/>
</dbReference>
<dbReference type="PROSITE" id="PS00108">
    <property type="entry name" value="PROTEIN_KINASE_ST"/>
    <property type="match status" value="1"/>
</dbReference>
<dbReference type="PROSITE" id="PS50082">
    <property type="entry name" value="WD_REPEATS_2"/>
    <property type="match status" value="2"/>
</dbReference>
<dbReference type="SUPFAM" id="SSF56112">
    <property type="entry name" value="Protein kinase-like (PK-like)"/>
    <property type="match status" value="1"/>
</dbReference>
<dbReference type="Pfam" id="PF22956">
    <property type="entry name" value="VPS15-like_hel"/>
    <property type="match status" value="1"/>
</dbReference>
<dbReference type="GO" id="GO:0016236">
    <property type="term" value="P:macroautophagy"/>
    <property type="evidence" value="ECO:0007669"/>
    <property type="project" value="InterPro"/>
</dbReference>
<dbReference type="InterPro" id="IPR016024">
    <property type="entry name" value="ARM-type_fold"/>
</dbReference>
<dbReference type="InterPro" id="IPR036322">
    <property type="entry name" value="WD40_repeat_dom_sf"/>
</dbReference>
<dbReference type="InterPro" id="IPR055231">
    <property type="entry name" value="2AA_helical"/>
</dbReference>
<dbReference type="Pfam" id="PF00069">
    <property type="entry name" value="Pkinase"/>
    <property type="match status" value="1"/>
</dbReference>
<dbReference type="Gene3D" id="1.10.510.10">
    <property type="entry name" value="Transferase(Phosphotransferase) domain 1"/>
    <property type="match status" value="1"/>
</dbReference>
<feature type="compositionally biased region" description="Low complexity" evidence="11">
    <location>
        <begin position="1458"/>
        <end position="1469"/>
    </location>
</feature>
<protein>
    <recommendedName>
        <fullName evidence="1">non-specific serine/threonine protein kinase</fullName>
        <ecNumber evidence="1">2.7.11.1</ecNumber>
    </recommendedName>
</protein>
<keyword evidence="3 10" id="KW-0853">WD repeat</keyword>
<evidence type="ECO:0000256" key="7">
    <source>
        <dbReference type="ARBA" id="ARBA00022777"/>
    </source>
</evidence>
<proteinExistence type="predicted"/>
<evidence type="ECO:0000256" key="4">
    <source>
        <dbReference type="ARBA" id="ARBA00022679"/>
    </source>
</evidence>
<dbReference type="GO" id="GO:0004674">
    <property type="term" value="F:protein serine/threonine kinase activity"/>
    <property type="evidence" value="ECO:0007669"/>
    <property type="project" value="UniProtKB-KW"/>
</dbReference>
<gene>
    <name evidence="13" type="ORF">EXIGLDRAFT_843356</name>
</gene>
<dbReference type="EMBL" id="KV426298">
    <property type="protein sequence ID" value="KZV82920.1"/>
    <property type="molecule type" value="Genomic_DNA"/>
</dbReference>
<evidence type="ECO:0000313" key="14">
    <source>
        <dbReference type="Proteomes" id="UP000077266"/>
    </source>
</evidence>
<feature type="region of interest" description="Disordered" evidence="11">
    <location>
        <begin position="333"/>
        <end position="362"/>
    </location>
</feature>
<feature type="repeat" description="HEAT" evidence="9">
    <location>
        <begin position="486"/>
        <end position="524"/>
    </location>
</feature>
<dbReference type="FunCoup" id="A0A165CQR3">
    <property type="interactions" value="437"/>
</dbReference>
<keyword evidence="4" id="KW-0808">Transferase</keyword>
<dbReference type="SMART" id="SM00320">
    <property type="entry name" value="WD40"/>
    <property type="match status" value="5"/>
</dbReference>
<dbReference type="Gene3D" id="1.25.10.10">
    <property type="entry name" value="Leucine-rich Repeat Variant"/>
    <property type="match status" value="2"/>
</dbReference>
<feature type="compositionally biased region" description="Polar residues" evidence="11">
    <location>
        <begin position="974"/>
        <end position="997"/>
    </location>
</feature>
<dbReference type="SUPFAM" id="SSF50978">
    <property type="entry name" value="WD40 repeat-like"/>
    <property type="match status" value="1"/>
</dbReference>
<dbReference type="InterPro" id="IPR021133">
    <property type="entry name" value="HEAT_type_2"/>
</dbReference>
<dbReference type="InterPro" id="IPR011009">
    <property type="entry name" value="Kinase-like_dom_sf"/>
</dbReference>
<name>A0A165CQR3_EXIGL</name>
<dbReference type="SUPFAM" id="SSF48371">
    <property type="entry name" value="ARM repeat"/>
    <property type="match status" value="1"/>
</dbReference>
<dbReference type="PROSITE" id="PS50077">
    <property type="entry name" value="HEAT_REPEAT"/>
    <property type="match status" value="2"/>
</dbReference>
<dbReference type="GO" id="GO:0071561">
    <property type="term" value="C:nucleus-vacuole junction"/>
    <property type="evidence" value="ECO:0007669"/>
    <property type="project" value="TreeGrafter"/>
</dbReference>
<organism evidence="13 14">
    <name type="scientific">Exidia glandulosa HHB12029</name>
    <dbReference type="NCBI Taxonomy" id="1314781"/>
    <lineage>
        <taxon>Eukaryota</taxon>
        <taxon>Fungi</taxon>
        <taxon>Dikarya</taxon>
        <taxon>Basidiomycota</taxon>
        <taxon>Agaricomycotina</taxon>
        <taxon>Agaricomycetes</taxon>
        <taxon>Auriculariales</taxon>
        <taxon>Exidiaceae</taxon>
        <taxon>Exidia</taxon>
    </lineage>
</organism>
<evidence type="ECO:0000256" key="2">
    <source>
        <dbReference type="ARBA" id="ARBA00022527"/>
    </source>
</evidence>
<evidence type="ECO:0000256" key="5">
    <source>
        <dbReference type="ARBA" id="ARBA00022737"/>
    </source>
</evidence>
<feature type="repeat" description="WD" evidence="10">
    <location>
        <begin position="1157"/>
        <end position="1198"/>
    </location>
</feature>
<dbReference type="Pfam" id="PF00400">
    <property type="entry name" value="WD40"/>
    <property type="match status" value="1"/>
</dbReference>
<evidence type="ECO:0000256" key="9">
    <source>
        <dbReference type="PROSITE-ProRule" id="PRU00103"/>
    </source>
</evidence>
<dbReference type="InParanoid" id="A0A165CQR3"/>
<dbReference type="SMART" id="SM00220">
    <property type="entry name" value="S_TKc"/>
    <property type="match status" value="1"/>
</dbReference>
<dbReference type="InterPro" id="IPR011989">
    <property type="entry name" value="ARM-like"/>
</dbReference>
<keyword evidence="14" id="KW-1185">Reference proteome</keyword>
<evidence type="ECO:0000256" key="10">
    <source>
        <dbReference type="PROSITE-ProRule" id="PRU00221"/>
    </source>
</evidence>
<feature type="compositionally biased region" description="Basic and acidic residues" evidence="11">
    <location>
        <begin position="936"/>
        <end position="945"/>
    </location>
</feature>
<evidence type="ECO:0000313" key="13">
    <source>
        <dbReference type="EMBL" id="KZV82920.1"/>
    </source>
</evidence>
<accession>A0A165CQR3</accession>
<evidence type="ECO:0000256" key="1">
    <source>
        <dbReference type="ARBA" id="ARBA00012513"/>
    </source>
</evidence>
<feature type="compositionally biased region" description="Low complexity" evidence="11">
    <location>
        <begin position="333"/>
        <end position="349"/>
    </location>
</feature>
<feature type="repeat" description="WD" evidence="10">
    <location>
        <begin position="1527"/>
        <end position="1542"/>
    </location>
</feature>
<dbReference type="PROSITE" id="PS50294">
    <property type="entry name" value="WD_REPEATS_REGION"/>
    <property type="match status" value="1"/>
</dbReference>
<dbReference type="Proteomes" id="UP000077266">
    <property type="component" value="Unassembled WGS sequence"/>
</dbReference>
<dbReference type="PANTHER" id="PTHR17583">
    <property type="entry name" value="PHOSPHOINOSITIDE 3-KINASE REGULATORY SUBUNIT 4"/>
    <property type="match status" value="1"/>
</dbReference>
<dbReference type="GO" id="GO:0006623">
    <property type="term" value="P:protein targeting to vacuole"/>
    <property type="evidence" value="ECO:0007669"/>
    <property type="project" value="TreeGrafter"/>
</dbReference>
<keyword evidence="6" id="KW-0547">Nucleotide-binding</keyword>
<dbReference type="STRING" id="1314781.A0A165CQR3"/>
<sequence>MGNSISTGGSATRTAGPLDSFVAELNPELVYEKGLGTTRFLKTAKVRHRNGPLVVKVFIKPDPAVSLRLYSKQLNNERLSLADIPNVYSYQAFHETDKAGYMLRQWLASSLYDRISTRPFLSTIEKKWVVFQLLSGMRDARNRKIAHGDVKSENVLITSWNWAYLTDFASYKPTYLPLDDPADFSFFFDSSGRRTCYLAPERFYESGSDISKRKAEMQNIIEETGLGKKDGKVTEAMDVFGLGCVVAELFLDGAPLFTLSQLFKYRAGEMSVDTQLAAIEDQGIRSLILQMIALDPAKRPTFDALLQECRGTTLPEAFYSFLHNYVSTLNEPSSSAPHPFSASSAPSASDRQASGSGSKALPTDADHRIERIWTDFESMEPYLLPDSNIEETVMEVKNDYSASTSQRPFQDVFPVELNIPDRQSSIQGPLASGQRAAAQDGAALVILALICANLRNCARPSSKLRALDTLLALSSHLTDEAKLDRLVPYVIDLLHDDAAIVRAAALRTVVQVLMLISTITPSNSAIFPEYIIPNIWHISKDPDASVRVMYAQCIDSIAQIAQRVLEMGQAIKAHGKFKLTEAQDLDDTKYEVSYDAALQDLQAAIQDQLVTLLVDPSSAVKRAVLHNVSFLCIFFGKPKTNDVLLSHMITYLNDRDWLLRYAFFESIVDVAACVGAKSLEDYILPLMIQALSDVEESVVAKVLESLTSLCELGLFHKMRMWELMSASVGFLYHPNVWIREGAAAFIASAAKHLPETDVWCILYPSLKHVLKCDIREINDANLLINVKSPLPRRIFDAALAWAMRSDKSQFWAGSAAKGKPASKMDIARDGLSGNRKVASFSNRTSAQRTDDDDAQISRLQQLGMNQFEEAKLLALRDYIVKLAHATASFASRGKPESESADLAHANIVLLQKLNIVPQTLFLRPRPAERISSRLDLPRAMSDHGRRTPMSRMSRAGSIDQPAGQVLDDLRRRLTQQQASSSMTINTARARQDSTLSPLTPDLQSPRPPSPTDSVTSATHDPAHLMRNYRHMTLDRKAAPAIGSIRTNATGVLENSRTLRSLDEESVSGRASPASAAGTIRPDFHGRVTSMQPLYEEDGGQLGHMLEHVYANQTQDAMLDFGPRIHEGPPRRRNVIRTSLPPREPSGRRSEATLVTHLSAHAGPINSIVVSPDHLFFISCSDDKSVKIWDTSRLERNVTSKPRTAYLQHNSKVACLCIIEGTHCFASAGADGSIHIVRVHLTQGSSVPKYSKLTLVREYHVDNTGEYATALAHFNAESTSNLLYATNMSNIVMVDIRTMRTILTMENPRHHGPISALCLGRQRAWLVVGTLTGVLTLWDLRFGLLLRTWHVGSSLNRGVPVCVNRITLHPSKGNGLWIIVALGAGAGPHVGPASELRPLMEVWDVEKGALVETFATRDLSLSETGAPPSAPSPLPSTSQDVNPSPAAGIAALVRARTGSSQSPAGSSSSSNPFRSRWQPQLSEDSSSSPAACKDVAALAAGVDFGGQSFPSGRARAPGADAKNSSRGYVITGSEDKRLRFWDIGRIERSTVISAPLTDDDRPMFGTLRVGSDGLPTHLETATPPSTTSSGNRARKTSTAINTHQQTLLKAHQDCITAVACFDSPFRGGIVTGDRSGVLKVFKLDTD</sequence>
<feature type="region of interest" description="Disordered" evidence="11">
    <location>
        <begin position="1060"/>
        <end position="1080"/>
    </location>
</feature>
<dbReference type="InterPro" id="IPR008271">
    <property type="entry name" value="Ser/Thr_kinase_AS"/>
</dbReference>
<feature type="domain" description="Protein kinase" evidence="12">
    <location>
        <begin position="29"/>
        <end position="322"/>
    </location>
</feature>
<evidence type="ECO:0000256" key="11">
    <source>
        <dbReference type="SAM" id="MobiDB-lite"/>
    </source>
</evidence>
<feature type="region of interest" description="Disordered" evidence="11">
    <location>
        <begin position="1124"/>
        <end position="1148"/>
    </location>
</feature>
<dbReference type="PROSITE" id="PS50011">
    <property type="entry name" value="PROTEIN_KINASE_DOM"/>
    <property type="match status" value="1"/>
</dbReference>
<reference evidence="13 14" key="1">
    <citation type="journal article" date="2016" name="Mol. Biol. Evol.">
        <title>Comparative Genomics of Early-Diverging Mushroom-Forming Fungi Provides Insights into the Origins of Lignocellulose Decay Capabilities.</title>
        <authorList>
            <person name="Nagy L.G."/>
            <person name="Riley R."/>
            <person name="Tritt A."/>
            <person name="Adam C."/>
            <person name="Daum C."/>
            <person name="Floudas D."/>
            <person name="Sun H."/>
            <person name="Yadav J.S."/>
            <person name="Pangilinan J."/>
            <person name="Larsson K.H."/>
            <person name="Matsuura K."/>
            <person name="Barry K."/>
            <person name="Labutti K."/>
            <person name="Kuo R."/>
            <person name="Ohm R.A."/>
            <person name="Bhattacharya S.S."/>
            <person name="Shirouzu T."/>
            <person name="Yoshinaga Y."/>
            <person name="Martin F.M."/>
            <person name="Grigoriev I.V."/>
            <person name="Hibbett D.S."/>
        </authorList>
    </citation>
    <scope>NUCLEOTIDE SEQUENCE [LARGE SCALE GENOMIC DNA]</scope>
    <source>
        <strain evidence="13 14">HHB12029</strain>
    </source>
</reference>
<keyword evidence="7" id="KW-0418">Kinase</keyword>
<dbReference type="GO" id="GO:0034272">
    <property type="term" value="C:phosphatidylinositol 3-kinase complex, class III, type II"/>
    <property type="evidence" value="ECO:0007669"/>
    <property type="project" value="TreeGrafter"/>
</dbReference>
<dbReference type="GO" id="GO:0005770">
    <property type="term" value="C:late endosome"/>
    <property type="evidence" value="ECO:0007669"/>
    <property type="project" value="TreeGrafter"/>
</dbReference>
<dbReference type="OrthoDB" id="242910at2759"/>
<dbReference type="GO" id="GO:0034271">
    <property type="term" value="C:phosphatidylinositol 3-kinase complex, class III, type I"/>
    <property type="evidence" value="ECO:0007669"/>
    <property type="project" value="TreeGrafter"/>
</dbReference>
<keyword evidence="8" id="KW-0067">ATP-binding</keyword>
<feature type="compositionally biased region" description="Polar residues" evidence="11">
    <location>
        <begin position="1470"/>
        <end position="1488"/>
    </location>
</feature>
<feature type="region of interest" description="Disordered" evidence="11">
    <location>
        <begin position="974"/>
        <end position="1021"/>
    </location>
</feature>
<dbReference type="FunFam" id="1.10.510.10:FF:000497">
    <property type="entry name" value="Phosphoinositide 3-kinase regulatory subunit"/>
    <property type="match status" value="1"/>
</dbReference>
<feature type="repeat" description="HEAT" evidence="9">
    <location>
        <begin position="644"/>
        <end position="682"/>
    </location>
</feature>
<dbReference type="GO" id="GO:0005524">
    <property type="term" value="F:ATP binding"/>
    <property type="evidence" value="ECO:0007669"/>
    <property type="project" value="UniProtKB-KW"/>
</dbReference>
<dbReference type="EC" id="2.7.11.1" evidence="1"/>
<dbReference type="InterPro" id="IPR015943">
    <property type="entry name" value="WD40/YVTN_repeat-like_dom_sf"/>
</dbReference>
<keyword evidence="2" id="KW-0723">Serine/threonine-protein kinase</keyword>
<dbReference type="PANTHER" id="PTHR17583:SF0">
    <property type="entry name" value="PHOSPHOINOSITIDE 3-KINASE REGULATORY SUBUNIT 4"/>
    <property type="match status" value="1"/>
</dbReference>
<evidence type="ECO:0000256" key="3">
    <source>
        <dbReference type="ARBA" id="ARBA00022574"/>
    </source>
</evidence>
<keyword evidence="5" id="KW-0677">Repeat</keyword>
<evidence type="ECO:0000256" key="8">
    <source>
        <dbReference type="ARBA" id="ARBA00022840"/>
    </source>
</evidence>
<evidence type="ECO:0000256" key="6">
    <source>
        <dbReference type="ARBA" id="ARBA00022741"/>
    </source>
</evidence>
<feature type="region of interest" description="Disordered" evidence="11">
    <location>
        <begin position="1568"/>
        <end position="1593"/>
    </location>
</feature>
<feature type="compositionally biased region" description="Polar residues" evidence="11">
    <location>
        <begin position="1581"/>
        <end position="1593"/>
    </location>
</feature>
<dbReference type="GO" id="GO:0045324">
    <property type="term" value="P:late endosome to vacuole transport"/>
    <property type="evidence" value="ECO:0007669"/>
    <property type="project" value="InterPro"/>
</dbReference>